<dbReference type="SUPFAM" id="SSF54427">
    <property type="entry name" value="NTF2-like"/>
    <property type="match status" value="1"/>
</dbReference>
<dbReference type="EMBL" id="CP065738">
    <property type="protein sequence ID" value="QPT54208.1"/>
    <property type="molecule type" value="Genomic_DNA"/>
</dbReference>
<reference evidence="5 7" key="4">
    <citation type="submission" date="2020-12" db="EMBL/GenBank/DDBJ databases">
        <title>FDA dAtabase for Regulatory Grade micrObial Sequences (FDA-ARGOS): Supporting development and validation of Infectious Disease Dx tests.</title>
        <authorList>
            <person name="Sproer C."/>
            <person name="Gronow S."/>
            <person name="Severitt S."/>
            <person name="Schroder I."/>
            <person name="Tallon L."/>
            <person name="Sadzewicz L."/>
            <person name="Zhao X."/>
            <person name="Boylan J."/>
            <person name="Ott S."/>
            <person name="Bowen H."/>
            <person name="Vavikolanu K."/>
            <person name="Mehta A."/>
            <person name="Aluvathingal J."/>
            <person name="Nadendla S."/>
            <person name="Lowell S."/>
            <person name="Myers T."/>
            <person name="Yan Y."/>
            <person name="Sichtig H."/>
        </authorList>
    </citation>
    <scope>NUCLEOTIDE SEQUENCE [LARGE SCALE GENOMIC DNA]</scope>
    <source>
        <strain evidence="5 7">FDAARGOS_864</strain>
    </source>
</reference>
<dbReference type="Pfam" id="PF17775">
    <property type="entry name" value="YchJ_M-like"/>
    <property type="match status" value="1"/>
</dbReference>
<evidence type="ECO:0000256" key="2">
    <source>
        <dbReference type="HAMAP-Rule" id="MF_00612"/>
    </source>
</evidence>
<dbReference type="Gene3D" id="3.10.450.50">
    <property type="match status" value="1"/>
</dbReference>
<reference evidence="4 6" key="3">
    <citation type="submission" date="2016-06" db="EMBL/GenBank/DDBJ databases">
        <title>Identification of putative biosynthetic pathways for the production of bioactive secondary metabolites by the marine actinomycete Kocuria kristinae RUTW2-3.</title>
        <authorList>
            <person name="Waterworth S.C."/>
            <person name="Walmsley T.A."/>
            <person name="Matongo T."/>
            <person name="Davies-Coleman M.T."/>
            <person name="Dorrington R.A."/>
        </authorList>
    </citation>
    <scope>NUCLEOTIDE SEQUENCE [LARGE SCALE GENOMIC DNA]</scope>
    <source>
        <strain evidence="6">RuSp02-3</strain>
        <strain evidence="4">RUTW2-3</strain>
    </source>
</reference>
<proteinExistence type="inferred from homology"/>
<accession>A0A199NTV9</accession>
<evidence type="ECO:0000313" key="5">
    <source>
        <dbReference type="EMBL" id="QPT54208.1"/>
    </source>
</evidence>
<dbReference type="InterPro" id="IPR048469">
    <property type="entry name" value="YchJ-like_M"/>
</dbReference>
<keyword evidence="6" id="KW-1185">Reference proteome</keyword>
<reference evidence="6" key="1">
    <citation type="submission" date="2016-04" db="EMBL/GenBank/DDBJ databases">
        <authorList>
            <person name="Waterworth S."/>
            <person name="Matcher G."/>
        </authorList>
    </citation>
    <scope>NUCLEOTIDE SEQUENCE [LARGE SCALE GENOMIC DNA]</scope>
    <source>
        <strain evidence="6">RuSp02-3</strain>
    </source>
</reference>
<dbReference type="AlphaFoldDB" id="A0A199NTV9"/>
<sequence length="138" mass="15633">MPTLDDDARCPCGTGETYGACCARHHRGAPAPTAEALMRSRFTAFALGLADYLLATWYPSTRPASLELDPQIRWQRLEILQTSGGPFDDAARVRFAAHWRSVPGIPGEHRRRGVQEEDSRFLREDGRWYYLDEAPARR</sequence>
<dbReference type="EMBL" id="LJBJ02000008">
    <property type="protein sequence ID" value="OAX52033.1"/>
    <property type="molecule type" value="Genomic_DNA"/>
</dbReference>
<evidence type="ECO:0000256" key="1">
    <source>
        <dbReference type="ARBA" id="ARBA00010839"/>
    </source>
</evidence>
<dbReference type="Pfam" id="PF02810">
    <property type="entry name" value="SEC-C"/>
    <property type="match status" value="1"/>
</dbReference>
<reference evidence="4" key="2">
    <citation type="submission" date="2016-04" db="EMBL/GenBank/DDBJ databases">
        <authorList>
            <person name="Evans L.H."/>
            <person name="Alamgir A."/>
            <person name="Owens N."/>
            <person name="Weber N.D."/>
            <person name="Virtaneva K."/>
            <person name="Barbian K."/>
            <person name="Babar A."/>
            <person name="Rosenke K."/>
        </authorList>
    </citation>
    <scope>NUCLEOTIDE SEQUENCE [LARGE SCALE GENOMIC DNA]</scope>
    <source>
        <strain evidence="4">RUTW2-3</strain>
    </source>
</reference>
<evidence type="ECO:0000313" key="6">
    <source>
        <dbReference type="Proteomes" id="UP000053171"/>
    </source>
</evidence>
<dbReference type="RefSeq" id="WP_061225717.1">
    <property type="nucleotide sequence ID" value="NZ_CP065738.1"/>
</dbReference>
<dbReference type="HAMAP" id="MF_00612">
    <property type="entry name" value="UPF0225"/>
    <property type="match status" value="1"/>
</dbReference>
<evidence type="ECO:0000259" key="3">
    <source>
        <dbReference type="Pfam" id="PF17775"/>
    </source>
</evidence>
<organism evidence="4 6">
    <name type="scientific">Rothia kristinae</name>
    <dbReference type="NCBI Taxonomy" id="37923"/>
    <lineage>
        <taxon>Bacteria</taxon>
        <taxon>Bacillati</taxon>
        <taxon>Actinomycetota</taxon>
        <taxon>Actinomycetes</taxon>
        <taxon>Micrococcales</taxon>
        <taxon>Micrococcaceae</taxon>
        <taxon>Rothia</taxon>
    </lineage>
</organism>
<dbReference type="Proteomes" id="UP000053171">
    <property type="component" value="Unassembled WGS sequence"/>
</dbReference>
<dbReference type="GeneID" id="61262365"/>
<dbReference type="STRING" id="37923.BK826_02695"/>
<evidence type="ECO:0000313" key="7">
    <source>
        <dbReference type="Proteomes" id="UP000594975"/>
    </source>
</evidence>
<dbReference type="KEGG" id="rkr:I6G21_03185"/>
<protein>
    <recommendedName>
        <fullName evidence="2">UPF0225 protein AN277_0205105</fullName>
    </recommendedName>
</protein>
<dbReference type="Proteomes" id="UP000594975">
    <property type="component" value="Chromosome"/>
</dbReference>
<evidence type="ECO:0000313" key="4">
    <source>
        <dbReference type="EMBL" id="OAX52033.1"/>
    </source>
</evidence>
<gene>
    <name evidence="4" type="ORF">AN277_0205105</name>
    <name evidence="5" type="ORF">I6G21_03185</name>
</gene>
<dbReference type="InterPro" id="IPR004027">
    <property type="entry name" value="SEC_C_motif"/>
</dbReference>
<feature type="domain" description="YchJ-like middle NTF2-like" evidence="3">
    <location>
        <begin position="33"/>
        <end position="132"/>
    </location>
</feature>
<comment type="similarity">
    <text evidence="1 2">Belongs to the UPF0225 family.</text>
</comment>
<dbReference type="InterPro" id="IPR023006">
    <property type="entry name" value="YchJ-like"/>
</dbReference>
<dbReference type="InterPro" id="IPR032710">
    <property type="entry name" value="NTF2-like_dom_sf"/>
</dbReference>
<name>A0A199NTV9_9MICC</name>